<dbReference type="InterPro" id="IPR006076">
    <property type="entry name" value="FAD-dep_OxRdtase"/>
</dbReference>
<reference evidence="11 12" key="1">
    <citation type="journal article" date="2010" name="J. Bacteriol.">
        <title>The complete genome sequence of Croceibacter atlanticus HTCC2559T.</title>
        <authorList>
            <person name="Oh H.M."/>
            <person name="Kang I."/>
            <person name="Ferriera S."/>
            <person name="Giovannoni S.J."/>
            <person name="Cho J.C."/>
        </authorList>
    </citation>
    <scope>NUCLEOTIDE SEQUENCE [LARGE SCALE GENOMIC DNA]</scope>
    <source>
        <strain evidence="12">ATCC BAA-628 / HTCC2559 / KCTC 12090</strain>
    </source>
</reference>
<dbReference type="STRING" id="216432.CA2559_09913"/>
<feature type="binding site" evidence="9">
    <location>
        <position position="212"/>
    </location>
    <ligand>
        <name>D-dopa</name>
        <dbReference type="ChEBI" id="CHEBI:149689"/>
    </ligand>
</feature>
<evidence type="ECO:0000259" key="10">
    <source>
        <dbReference type="Pfam" id="PF01266"/>
    </source>
</evidence>
<keyword evidence="5" id="KW-0560">Oxidoreductase</keyword>
<evidence type="ECO:0000256" key="4">
    <source>
        <dbReference type="ARBA" id="ARBA00022827"/>
    </source>
</evidence>
<keyword evidence="3" id="KW-0285">Flavoprotein</keyword>
<evidence type="ECO:0000256" key="3">
    <source>
        <dbReference type="ARBA" id="ARBA00022630"/>
    </source>
</evidence>
<sequence>MKSATVIGSGIIGLTTALKLQEAGYAVTIVAKEIFSDTLSSKVGAIWFPFQIEPLHKAHQWAALSYSEYEKDQTNDNGVSFIPFTTVYNTQSNTNWISVLPSGSVRIAKSDELLNEMTQAHISTVPLVEPLHYLPYLFNRFKSNNGTFIKQQIYTLEEASNLNNFVINCSGLGARELCNDNDLKPMRGQILRCAPINLPSYADSTTKGALTYLINRTNDCIIGGTDYENDWNLKVDPTDTELILNRFSKFNSTKNQPEILEEVVGLRPKRPSVRFELDKTYQNIFHNYGHGGAGFTVAWGCATELVKLQCS</sequence>
<dbReference type="Pfam" id="PF01266">
    <property type="entry name" value="DAO"/>
    <property type="match status" value="1"/>
</dbReference>
<dbReference type="GeneID" id="89453730"/>
<dbReference type="RefSeq" id="WP_013187726.1">
    <property type="nucleotide sequence ID" value="NC_014230.1"/>
</dbReference>
<dbReference type="PANTHER" id="PTHR11530">
    <property type="entry name" value="D-AMINO ACID OXIDASE"/>
    <property type="match status" value="1"/>
</dbReference>
<evidence type="ECO:0000256" key="6">
    <source>
        <dbReference type="ARBA" id="ARBA00039101"/>
    </source>
</evidence>
<feature type="domain" description="FAD dependent oxidoreductase" evidence="10">
    <location>
        <begin position="5"/>
        <end position="307"/>
    </location>
</feature>
<keyword evidence="4 9" id="KW-0274">FAD</keyword>
<dbReference type="EC" id="1.4.3.3" evidence="6"/>
<dbReference type="GO" id="GO:0003884">
    <property type="term" value="F:D-amino-acid oxidase activity"/>
    <property type="evidence" value="ECO:0007669"/>
    <property type="project" value="UniProtKB-EC"/>
</dbReference>
<dbReference type="GO" id="GO:0019478">
    <property type="term" value="P:D-amino acid catabolic process"/>
    <property type="evidence" value="ECO:0007669"/>
    <property type="project" value="TreeGrafter"/>
</dbReference>
<organism evidence="11 12">
    <name type="scientific">Croceibacter atlanticus (strain ATCC BAA-628 / JCM 21780 / CIP 108009 / IAM 15332 / KCTC 12090 / HTCC2559)</name>
    <dbReference type="NCBI Taxonomy" id="216432"/>
    <lineage>
        <taxon>Bacteria</taxon>
        <taxon>Pseudomonadati</taxon>
        <taxon>Bacteroidota</taxon>
        <taxon>Flavobacteriia</taxon>
        <taxon>Flavobacteriales</taxon>
        <taxon>Flavobacteriaceae</taxon>
        <taxon>Croceibacter</taxon>
    </lineage>
</organism>
<comment type="similarity">
    <text evidence="2">Belongs to the DAMOX/DASOX family.</text>
</comment>
<evidence type="ECO:0000256" key="2">
    <source>
        <dbReference type="ARBA" id="ARBA00006730"/>
    </source>
</evidence>
<dbReference type="EMBL" id="CP002046">
    <property type="protein sequence ID" value="EAP86341.1"/>
    <property type="molecule type" value="Genomic_DNA"/>
</dbReference>
<dbReference type="PANTHER" id="PTHR11530:SF11">
    <property type="entry name" value="D-ASPARTATE OXIDASE"/>
    <property type="match status" value="1"/>
</dbReference>
<evidence type="ECO:0000256" key="1">
    <source>
        <dbReference type="ARBA" id="ARBA00001974"/>
    </source>
</evidence>
<feature type="binding site" evidence="9">
    <location>
        <position position="292"/>
    </location>
    <ligand>
        <name>D-dopa</name>
        <dbReference type="ChEBI" id="CHEBI:149689"/>
    </ligand>
</feature>
<evidence type="ECO:0000256" key="5">
    <source>
        <dbReference type="ARBA" id="ARBA00023002"/>
    </source>
</evidence>
<comment type="catalytic activity">
    <reaction evidence="8">
        <text>a D-alpha-amino acid + O2 + H2O = a 2-oxocarboxylate + H2O2 + NH4(+)</text>
        <dbReference type="Rhea" id="RHEA:21816"/>
        <dbReference type="ChEBI" id="CHEBI:15377"/>
        <dbReference type="ChEBI" id="CHEBI:15379"/>
        <dbReference type="ChEBI" id="CHEBI:16240"/>
        <dbReference type="ChEBI" id="CHEBI:28938"/>
        <dbReference type="ChEBI" id="CHEBI:35179"/>
        <dbReference type="ChEBI" id="CHEBI:59871"/>
        <dbReference type="EC" id="1.4.3.3"/>
    </reaction>
    <physiologicalReaction direction="left-to-right" evidence="8">
        <dbReference type="Rhea" id="RHEA:21817"/>
    </physiologicalReaction>
</comment>
<accession>A3U955</accession>
<evidence type="ECO:0000256" key="8">
    <source>
        <dbReference type="ARBA" id="ARBA00049547"/>
    </source>
</evidence>
<dbReference type="Gene3D" id="3.30.9.10">
    <property type="entry name" value="D-Amino Acid Oxidase, subunit A, domain 2"/>
    <property type="match status" value="1"/>
</dbReference>
<dbReference type="InterPro" id="IPR023209">
    <property type="entry name" value="DAO"/>
</dbReference>
<feature type="binding site" evidence="9">
    <location>
        <begin position="291"/>
        <end position="296"/>
    </location>
    <ligand>
        <name>FAD</name>
        <dbReference type="ChEBI" id="CHEBI:57692"/>
    </ligand>
</feature>
<proteinExistence type="inferred from homology"/>
<dbReference type="PIRSF" id="PIRSF000189">
    <property type="entry name" value="D-aa_oxidase"/>
    <property type="match status" value="1"/>
</dbReference>
<dbReference type="eggNOG" id="COG0665">
    <property type="taxonomic scope" value="Bacteria"/>
</dbReference>
<dbReference type="Proteomes" id="UP000002297">
    <property type="component" value="Chromosome"/>
</dbReference>
<dbReference type="OrthoDB" id="246701at2"/>
<dbReference type="SUPFAM" id="SSF51971">
    <property type="entry name" value="Nucleotide-binding domain"/>
    <property type="match status" value="1"/>
</dbReference>
<dbReference type="KEGG" id="cat:CA2559_09913"/>
<dbReference type="AlphaFoldDB" id="A3U955"/>
<protein>
    <recommendedName>
        <fullName evidence="7">D-amino-acid oxidase</fullName>
        <ecNumber evidence="6">1.4.3.3</ecNumber>
    </recommendedName>
</protein>
<dbReference type="Gene3D" id="3.40.50.720">
    <property type="entry name" value="NAD(P)-binding Rossmann-like Domain"/>
    <property type="match status" value="1"/>
</dbReference>
<evidence type="ECO:0000256" key="9">
    <source>
        <dbReference type="PIRSR" id="PIRSR000189-1"/>
    </source>
</evidence>
<dbReference type="GO" id="GO:0005737">
    <property type="term" value="C:cytoplasm"/>
    <property type="evidence" value="ECO:0007669"/>
    <property type="project" value="TreeGrafter"/>
</dbReference>
<keyword evidence="12" id="KW-1185">Reference proteome</keyword>
<comment type="cofactor">
    <cofactor evidence="1 9">
        <name>FAD</name>
        <dbReference type="ChEBI" id="CHEBI:57692"/>
    </cofactor>
</comment>
<name>A3U955_CROAH</name>
<gene>
    <name evidence="11" type="ordered locus">CA2559_09913</name>
</gene>
<feature type="binding site" evidence="9">
    <location>
        <position position="267"/>
    </location>
    <ligand>
        <name>D-dopa</name>
        <dbReference type="ChEBI" id="CHEBI:149689"/>
    </ligand>
</feature>
<dbReference type="SUPFAM" id="SSF54373">
    <property type="entry name" value="FAD-linked reductases, C-terminal domain"/>
    <property type="match status" value="1"/>
</dbReference>
<dbReference type="HOGENOM" id="CLU_034311_0_2_10"/>
<evidence type="ECO:0000313" key="11">
    <source>
        <dbReference type="EMBL" id="EAP86341.1"/>
    </source>
</evidence>
<dbReference type="GO" id="GO:0071949">
    <property type="term" value="F:FAD binding"/>
    <property type="evidence" value="ECO:0007669"/>
    <property type="project" value="InterPro"/>
</dbReference>
<evidence type="ECO:0000313" key="12">
    <source>
        <dbReference type="Proteomes" id="UP000002297"/>
    </source>
</evidence>
<evidence type="ECO:0000256" key="7">
    <source>
        <dbReference type="ARBA" id="ARBA00039751"/>
    </source>
</evidence>